<sequence>MTRYDANSVDYAIAQRGFKDIGVIQTNDQVVRLIEGRNFQEIPVEYKSRPFEDANPWPPKMFRCSLCRKDFDSIDSHLRHDRCEASTCFCRNCGESVDLWDGDSEEDFCLPTLHECSDQGRHSYETRTSATYYVRVTGFGNRGKHHYDPTRKQFVWVESLTDAGKFRMVSNKTKPMIGRFSNGMPAYANEDGTISSGRIPCSKTDFTFIPNDAIPPGYTIPDGMVDDLKAYVAERFPNGLPKVVQGRRWGKSPTGGEFVSKLLARFMFRGKKPEVDEDDLDDCQCDCAPCQSGNHCEDILKDCYEGEYDYDEHFYH</sequence>
<dbReference type="GeneID" id="55624539"/>
<accession>A0A649VCQ8</accession>
<reference evidence="1 2" key="1">
    <citation type="submission" date="2019-10" db="EMBL/GenBank/DDBJ databases">
        <authorList>
            <person name="Garlena R.A."/>
            <person name="Russell D.A."/>
            <person name="Pope W.H."/>
            <person name="Jacobs-Sera D."/>
            <person name="Hatfull G.F."/>
        </authorList>
    </citation>
    <scope>NUCLEOTIDE SEQUENCE [LARGE SCALE GENOMIC DNA]</scope>
</reference>
<dbReference type="Proteomes" id="UP000423609">
    <property type="component" value="Segment"/>
</dbReference>
<evidence type="ECO:0000313" key="1">
    <source>
        <dbReference type="EMBL" id="QGJ90140.1"/>
    </source>
</evidence>
<proteinExistence type="predicted"/>
<dbReference type="KEGG" id="vg:55624539"/>
<dbReference type="RefSeq" id="YP_009853854.1">
    <property type="nucleotide sequence ID" value="NC_048824.1"/>
</dbReference>
<keyword evidence="2" id="KW-1185">Reference proteome</keyword>
<gene>
    <name evidence="1" type="primary">103</name>
    <name evidence="1" type="ORF">PBI_INDLULAMITHI_103</name>
</gene>
<protein>
    <submittedName>
        <fullName evidence="1">Uncharacterized protein</fullName>
    </submittedName>
</protein>
<evidence type="ECO:0000313" key="2">
    <source>
        <dbReference type="Proteomes" id="UP000423609"/>
    </source>
</evidence>
<name>A0A649VCQ8_9CAUD</name>
<dbReference type="EMBL" id="MN585993">
    <property type="protein sequence ID" value="QGJ90140.1"/>
    <property type="molecule type" value="Genomic_DNA"/>
</dbReference>
<organism evidence="1 2">
    <name type="scientific">Mycobacterium phage Indlulamithi</name>
    <dbReference type="NCBI Taxonomy" id="2656582"/>
    <lineage>
        <taxon>Viruses</taxon>
        <taxon>Duplodnaviria</taxon>
        <taxon>Heunggongvirae</taxon>
        <taxon>Uroviricota</taxon>
        <taxon>Caudoviricetes</taxon>
        <taxon>Indlulamithivirus</taxon>
        <taxon>Indlulamithivirus indlulamithi</taxon>
    </lineage>
</organism>